<organism evidence="3 4">
    <name type="scientific">Endocarpon pusillum (strain Z07020 / HMAS-L-300199)</name>
    <name type="common">Lichen-forming fungus</name>
    <dbReference type="NCBI Taxonomy" id="1263415"/>
    <lineage>
        <taxon>Eukaryota</taxon>
        <taxon>Fungi</taxon>
        <taxon>Dikarya</taxon>
        <taxon>Ascomycota</taxon>
        <taxon>Pezizomycotina</taxon>
        <taxon>Eurotiomycetes</taxon>
        <taxon>Chaetothyriomycetidae</taxon>
        <taxon>Verrucariales</taxon>
        <taxon>Verrucariaceae</taxon>
        <taxon>Endocarpon</taxon>
    </lineage>
</organism>
<dbReference type="OrthoDB" id="20105at2759"/>
<sequence length="522" mass="58414">MDTRHIALMNAEEISQTLKTTHLEQQYERELRQTERIYEEERSRISRLEQLLHAYENDNLQQQLADVEAQMEDLQDHEEIAQEQLGQLNAELQRAQSDLRARTREVERYKAEVNAMNTVNTDSTKLLTEKLALAREVATLKPELEHLRSQGALNQSILAEKLALQRELSTLQVELETERRAVQRTKANTSKSTEADSKLASQLEELRKETAKERREAQKNERELRKQATEWESQKTILESKLDAFRNKLRSTKEQLKETQNELEEIQALKAAQVEVAPKKTTVGNPRKRQTAHFDPDATIGTPGNNGVHAAKRVRTSTMPGDKSTFSITPFLNKTMSILPDTPVATEEQEQFEEPAKSATTQGEQASPIRPKQTKARKPATDSTKRKEGRVLQETKSAPKANSVAVKAINPPTKKQFGLAKVLEDNENEEAADTNSESTKASKPSVKKKQKILGQRKSLFNDEDAEETKNRARTVGLLGASRGLGLRGGGGLGPVNVGSKGKTLAEFSPLKKDRGPPSITAP</sequence>
<reference evidence="4" key="1">
    <citation type="journal article" date="2014" name="BMC Genomics">
        <title>Genome characteristics reveal the impact of lichenization on lichen-forming fungus Endocarpon pusillum Hedwig (Verrucariales, Ascomycota).</title>
        <authorList>
            <person name="Wang Y.-Y."/>
            <person name="Liu B."/>
            <person name="Zhang X.-Y."/>
            <person name="Zhou Q.-M."/>
            <person name="Zhang T."/>
            <person name="Li H."/>
            <person name="Yu Y.-F."/>
            <person name="Zhang X.-L."/>
            <person name="Hao X.-Y."/>
            <person name="Wang M."/>
            <person name="Wang L."/>
            <person name="Wei J.-C."/>
        </authorList>
    </citation>
    <scope>NUCLEOTIDE SEQUENCE [LARGE SCALE GENOMIC DNA]</scope>
    <source>
        <strain evidence="4">Z07020 / HMAS-L-300199</strain>
    </source>
</reference>
<dbReference type="OMA" id="NMPVQAK"/>
<proteinExistence type="predicted"/>
<gene>
    <name evidence="3" type="ORF">EPUS_01762</name>
</gene>
<protein>
    <submittedName>
        <fullName evidence="3">Uncharacterized protein</fullName>
    </submittedName>
</protein>
<dbReference type="EMBL" id="KE721191">
    <property type="protein sequence ID" value="ERF71847.1"/>
    <property type="molecule type" value="Genomic_DNA"/>
</dbReference>
<feature type="coiled-coil region" evidence="1">
    <location>
        <begin position="24"/>
        <end position="112"/>
    </location>
</feature>
<accession>U1G3H1</accession>
<dbReference type="HOGENOM" id="CLU_022827_1_0_1"/>
<dbReference type="AlphaFoldDB" id="U1G3H1"/>
<evidence type="ECO:0000256" key="2">
    <source>
        <dbReference type="SAM" id="MobiDB-lite"/>
    </source>
</evidence>
<feature type="region of interest" description="Disordered" evidence="2">
    <location>
        <begin position="345"/>
        <end position="522"/>
    </location>
</feature>
<feature type="compositionally biased region" description="Low complexity" evidence="2">
    <location>
        <begin position="433"/>
        <end position="444"/>
    </location>
</feature>
<dbReference type="GeneID" id="19236817"/>
<evidence type="ECO:0000313" key="4">
    <source>
        <dbReference type="Proteomes" id="UP000019373"/>
    </source>
</evidence>
<feature type="compositionally biased region" description="Basic and acidic residues" evidence="2">
    <location>
        <begin position="379"/>
        <end position="393"/>
    </location>
</feature>
<keyword evidence="4" id="KW-1185">Reference proteome</keyword>
<dbReference type="Proteomes" id="UP000019373">
    <property type="component" value="Unassembled WGS sequence"/>
</dbReference>
<keyword evidence="1" id="KW-0175">Coiled coil</keyword>
<evidence type="ECO:0000256" key="1">
    <source>
        <dbReference type="SAM" id="Coils"/>
    </source>
</evidence>
<feature type="region of interest" description="Disordered" evidence="2">
    <location>
        <begin position="279"/>
        <end position="308"/>
    </location>
</feature>
<dbReference type="eggNOG" id="ENOG502SIQW">
    <property type="taxonomic scope" value="Eukaryota"/>
</dbReference>
<feature type="region of interest" description="Disordered" evidence="2">
    <location>
        <begin position="182"/>
        <end position="201"/>
    </location>
</feature>
<name>U1G3H1_ENDPU</name>
<dbReference type="RefSeq" id="XP_007802558.1">
    <property type="nucleotide sequence ID" value="XM_007804367.1"/>
</dbReference>
<evidence type="ECO:0000313" key="3">
    <source>
        <dbReference type="EMBL" id="ERF71847.1"/>
    </source>
</evidence>